<dbReference type="Gene3D" id="1.10.357.10">
    <property type="entry name" value="Tetracycline Repressor, domain 2"/>
    <property type="match status" value="1"/>
</dbReference>
<sequence>MRRRTSEDAKSEIREAALGLFLQHGYDGTSLEEVAEQVGVTRPAVLYHFGSKEALLLSVVDPGFEAVEAVVADVERDGAGLVDQETIVRALVEVVLEHRRPIALITRFANEYSVGGIGERAAGINRRTARLLGCPTKEADTGARVRVVATLAALNGIVDARVALPLDSEEEREALVRGLVALLKS</sequence>
<dbReference type="PROSITE" id="PS50977">
    <property type="entry name" value="HTH_TETR_2"/>
    <property type="match status" value="1"/>
</dbReference>
<dbReference type="PANTHER" id="PTHR30055">
    <property type="entry name" value="HTH-TYPE TRANSCRIPTIONAL REGULATOR RUTR"/>
    <property type="match status" value="1"/>
</dbReference>
<gene>
    <name evidence="6" type="ORF">GCM10009843_35020</name>
</gene>
<feature type="DNA-binding region" description="H-T-H motif" evidence="4">
    <location>
        <begin position="30"/>
        <end position="49"/>
    </location>
</feature>
<dbReference type="RefSeq" id="WP_344305108.1">
    <property type="nucleotide sequence ID" value="NZ_BAAAQQ010000013.1"/>
</dbReference>
<keyword evidence="1" id="KW-0805">Transcription regulation</keyword>
<evidence type="ECO:0000256" key="4">
    <source>
        <dbReference type="PROSITE-ProRule" id="PRU00335"/>
    </source>
</evidence>
<dbReference type="SUPFAM" id="SSF46689">
    <property type="entry name" value="Homeodomain-like"/>
    <property type="match status" value="1"/>
</dbReference>
<evidence type="ECO:0000256" key="1">
    <source>
        <dbReference type="ARBA" id="ARBA00023015"/>
    </source>
</evidence>
<proteinExistence type="predicted"/>
<keyword evidence="3" id="KW-0804">Transcription</keyword>
<dbReference type="Pfam" id="PF00440">
    <property type="entry name" value="TetR_N"/>
    <property type="match status" value="1"/>
</dbReference>
<feature type="domain" description="HTH tetR-type" evidence="5">
    <location>
        <begin position="7"/>
        <end position="67"/>
    </location>
</feature>
<reference evidence="7" key="1">
    <citation type="journal article" date="2019" name="Int. J. Syst. Evol. Microbiol.">
        <title>The Global Catalogue of Microorganisms (GCM) 10K type strain sequencing project: providing services to taxonomists for standard genome sequencing and annotation.</title>
        <authorList>
            <consortium name="The Broad Institute Genomics Platform"/>
            <consortium name="The Broad Institute Genome Sequencing Center for Infectious Disease"/>
            <person name="Wu L."/>
            <person name="Ma J."/>
        </authorList>
    </citation>
    <scope>NUCLEOTIDE SEQUENCE [LARGE SCALE GENOMIC DNA]</scope>
    <source>
        <strain evidence="7">JCM 16021</strain>
    </source>
</reference>
<dbReference type="PRINTS" id="PR00455">
    <property type="entry name" value="HTHTETR"/>
</dbReference>
<dbReference type="PANTHER" id="PTHR30055:SF234">
    <property type="entry name" value="HTH-TYPE TRANSCRIPTIONAL REGULATOR BETI"/>
    <property type="match status" value="1"/>
</dbReference>
<protein>
    <recommendedName>
        <fullName evidence="5">HTH tetR-type domain-containing protein</fullName>
    </recommendedName>
</protein>
<keyword evidence="2 4" id="KW-0238">DNA-binding</keyword>
<dbReference type="InterPro" id="IPR009057">
    <property type="entry name" value="Homeodomain-like_sf"/>
</dbReference>
<comment type="caution">
    <text evidence="6">The sequence shown here is derived from an EMBL/GenBank/DDBJ whole genome shotgun (WGS) entry which is preliminary data.</text>
</comment>
<organism evidence="6 7">
    <name type="scientific">Nocardioides bigeumensis</name>
    <dbReference type="NCBI Taxonomy" id="433657"/>
    <lineage>
        <taxon>Bacteria</taxon>
        <taxon>Bacillati</taxon>
        <taxon>Actinomycetota</taxon>
        <taxon>Actinomycetes</taxon>
        <taxon>Propionibacteriales</taxon>
        <taxon>Nocardioidaceae</taxon>
        <taxon>Nocardioides</taxon>
    </lineage>
</organism>
<dbReference type="InterPro" id="IPR001647">
    <property type="entry name" value="HTH_TetR"/>
</dbReference>
<dbReference type="Proteomes" id="UP001500575">
    <property type="component" value="Unassembled WGS sequence"/>
</dbReference>
<evidence type="ECO:0000256" key="3">
    <source>
        <dbReference type="ARBA" id="ARBA00023163"/>
    </source>
</evidence>
<dbReference type="InterPro" id="IPR050109">
    <property type="entry name" value="HTH-type_TetR-like_transc_reg"/>
</dbReference>
<keyword evidence="7" id="KW-1185">Reference proteome</keyword>
<accession>A0ABP5KIJ5</accession>
<evidence type="ECO:0000259" key="5">
    <source>
        <dbReference type="PROSITE" id="PS50977"/>
    </source>
</evidence>
<name>A0ABP5KIJ5_9ACTN</name>
<evidence type="ECO:0000313" key="7">
    <source>
        <dbReference type="Proteomes" id="UP001500575"/>
    </source>
</evidence>
<evidence type="ECO:0000313" key="6">
    <source>
        <dbReference type="EMBL" id="GAA2131442.1"/>
    </source>
</evidence>
<evidence type="ECO:0000256" key="2">
    <source>
        <dbReference type="ARBA" id="ARBA00023125"/>
    </source>
</evidence>
<dbReference type="EMBL" id="BAAAQQ010000013">
    <property type="protein sequence ID" value="GAA2131442.1"/>
    <property type="molecule type" value="Genomic_DNA"/>
</dbReference>